<dbReference type="PROSITE" id="PS51257">
    <property type="entry name" value="PROKAR_LIPOPROTEIN"/>
    <property type="match status" value="1"/>
</dbReference>
<dbReference type="InterPro" id="IPR050491">
    <property type="entry name" value="AmpC-like"/>
</dbReference>
<dbReference type="InterPro" id="IPR012338">
    <property type="entry name" value="Beta-lactam/transpept-like"/>
</dbReference>
<dbReference type="GO" id="GO:0016787">
    <property type="term" value="F:hydrolase activity"/>
    <property type="evidence" value="ECO:0007669"/>
    <property type="project" value="UniProtKB-KW"/>
</dbReference>
<evidence type="ECO:0000313" key="3">
    <source>
        <dbReference type="EMBL" id="MFD1184616.1"/>
    </source>
</evidence>
<evidence type="ECO:0000256" key="1">
    <source>
        <dbReference type="SAM" id="SignalP"/>
    </source>
</evidence>
<evidence type="ECO:0000313" key="4">
    <source>
        <dbReference type="Proteomes" id="UP001597094"/>
    </source>
</evidence>
<dbReference type="Gene3D" id="3.40.710.10">
    <property type="entry name" value="DD-peptidase/beta-lactamase superfamily"/>
    <property type="match status" value="1"/>
</dbReference>
<sequence>MKKAMLLIVPLLLLLACKSTEQATPAEAATSGSIRLPQSIRLDDSWMRSKIDSAMKAHNIPALSVGVIRDGELWLCEGFGVKKRGGEAVADEHTLYQIGSQTKMLTGIIVSRLVLERKLDLDESIVNYLPDVFSKQTSEKLQAVTLRILLQHQSGLPGIAPSDHRIDGDPMLVPYTELDLLNDLDELELDFEPGSDFSYSNMGYALVGYICERASGQSYATLLEKYVARPYQLTNTTTELAEHQQELLATPYRKDARDIETKPFIMGKLTSAGGVYSSVADLSRLMAAQLEEYRMLGQTEEQSPLVLTNSATPDKKEYGFGLVRNVDERGIRYGHGGDLDGFASSYVFVPEQNVGLLLLTSSGGRWLGELEKELIIRLVVEAKAAKNKTVSTL</sequence>
<feature type="signal peptide" evidence="1">
    <location>
        <begin position="1"/>
        <end position="28"/>
    </location>
</feature>
<evidence type="ECO:0000259" key="2">
    <source>
        <dbReference type="Pfam" id="PF00144"/>
    </source>
</evidence>
<reference evidence="4" key="1">
    <citation type="journal article" date="2019" name="Int. J. Syst. Evol. Microbiol.">
        <title>The Global Catalogue of Microorganisms (GCM) 10K type strain sequencing project: providing services to taxonomists for standard genome sequencing and annotation.</title>
        <authorList>
            <consortium name="The Broad Institute Genomics Platform"/>
            <consortium name="The Broad Institute Genome Sequencing Center for Infectious Disease"/>
            <person name="Wu L."/>
            <person name="Ma J."/>
        </authorList>
    </citation>
    <scope>NUCLEOTIDE SEQUENCE [LARGE SCALE GENOMIC DNA]</scope>
    <source>
        <strain evidence="4">JCM 31319</strain>
    </source>
</reference>
<name>A0ABW3SKY1_9BACT</name>
<feature type="domain" description="Beta-lactamase-related" evidence="2">
    <location>
        <begin position="48"/>
        <end position="365"/>
    </location>
</feature>
<dbReference type="EC" id="3.-.-.-" evidence="3"/>
<dbReference type="SUPFAM" id="SSF56601">
    <property type="entry name" value="beta-lactamase/transpeptidase-like"/>
    <property type="match status" value="1"/>
</dbReference>
<dbReference type="Pfam" id="PF00144">
    <property type="entry name" value="Beta-lactamase"/>
    <property type="match status" value="1"/>
</dbReference>
<accession>A0ABW3SKY1</accession>
<dbReference type="Proteomes" id="UP001597094">
    <property type="component" value="Unassembled WGS sequence"/>
</dbReference>
<dbReference type="PANTHER" id="PTHR46825:SF9">
    <property type="entry name" value="BETA-LACTAMASE-RELATED DOMAIN-CONTAINING PROTEIN"/>
    <property type="match status" value="1"/>
</dbReference>
<proteinExistence type="predicted"/>
<keyword evidence="4" id="KW-1185">Reference proteome</keyword>
<comment type="caution">
    <text evidence="3">The sequence shown here is derived from an EMBL/GenBank/DDBJ whole genome shotgun (WGS) entry which is preliminary data.</text>
</comment>
<organism evidence="3 4">
    <name type="scientific">Pontibacter rugosus</name>
    <dbReference type="NCBI Taxonomy" id="1745966"/>
    <lineage>
        <taxon>Bacteria</taxon>
        <taxon>Pseudomonadati</taxon>
        <taxon>Bacteroidota</taxon>
        <taxon>Cytophagia</taxon>
        <taxon>Cytophagales</taxon>
        <taxon>Hymenobacteraceae</taxon>
        <taxon>Pontibacter</taxon>
    </lineage>
</organism>
<dbReference type="EMBL" id="JBHTLD010000001">
    <property type="protein sequence ID" value="MFD1184616.1"/>
    <property type="molecule type" value="Genomic_DNA"/>
</dbReference>
<gene>
    <name evidence="3" type="ORF">ACFQ2O_00260</name>
</gene>
<feature type="chain" id="PRO_5046872856" evidence="1">
    <location>
        <begin position="29"/>
        <end position="393"/>
    </location>
</feature>
<keyword evidence="3" id="KW-0378">Hydrolase</keyword>
<dbReference type="RefSeq" id="WP_377521948.1">
    <property type="nucleotide sequence ID" value="NZ_JBHTLD010000001.1"/>
</dbReference>
<keyword evidence="1" id="KW-0732">Signal</keyword>
<dbReference type="PANTHER" id="PTHR46825">
    <property type="entry name" value="D-ALANYL-D-ALANINE-CARBOXYPEPTIDASE/ENDOPEPTIDASE AMPH"/>
    <property type="match status" value="1"/>
</dbReference>
<protein>
    <submittedName>
        <fullName evidence="3">Serine hydrolase domain-containing protein</fullName>
        <ecNumber evidence="3">3.-.-.-</ecNumber>
    </submittedName>
</protein>
<dbReference type="InterPro" id="IPR001466">
    <property type="entry name" value="Beta-lactam-related"/>
</dbReference>